<sequence>MKKLAISSSALMSLVVLLLHSCLSNATSSLCDAAVQDSEFPTMSSSHLAGMLYVIPRTTGYTGNPRGVFCVNTINGYRSCSPRRLQRASDCKNVYKRDC</sequence>
<reference evidence="2 3" key="1">
    <citation type="submission" date="2024-01" db="EMBL/GenBank/DDBJ databases">
        <title>The genomes of 5 underutilized Papilionoideae crops provide insights into root nodulation and disease resistance.</title>
        <authorList>
            <person name="Yuan L."/>
        </authorList>
    </citation>
    <scope>NUCLEOTIDE SEQUENCE [LARGE SCALE GENOMIC DNA]</scope>
    <source>
        <strain evidence="2">LY-2023</strain>
        <tissue evidence="2">Leaf</tissue>
    </source>
</reference>
<dbReference type="AlphaFoldDB" id="A0AAN9PFF1"/>
<feature type="signal peptide" evidence="1">
    <location>
        <begin position="1"/>
        <end position="26"/>
    </location>
</feature>
<keyword evidence="3" id="KW-1185">Reference proteome</keyword>
<feature type="chain" id="PRO_5042949886" evidence="1">
    <location>
        <begin position="27"/>
        <end position="99"/>
    </location>
</feature>
<evidence type="ECO:0000256" key="1">
    <source>
        <dbReference type="SAM" id="SignalP"/>
    </source>
</evidence>
<gene>
    <name evidence="2" type="ORF">RJT34_18413</name>
</gene>
<accession>A0AAN9PFF1</accession>
<dbReference type="Proteomes" id="UP001359559">
    <property type="component" value="Unassembled WGS sequence"/>
</dbReference>
<proteinExistence type="predicted"/>
<evidence type="ECO:0000313" key="3">
    <source>
        <dbReference type="Proteomes" id="UP001359559"/>
    </source>
</evidence>
<comment type="caution">
    <text evidence="2">The sequence shown here is derived from an EMBL/GenBank/DDBJ whole genome shotgun (WGS) entry which is preliminary data.</text>
</comment>
<protein>
    <submittedName>
        <fullName evidence="2">Uncharacterized protein</fullName>
    </submittedName>
</protein>
<name>A0AAN9PFF1_CLITE</name>
<dbReference type="EMBL" id="JAYKXN010000004">
    <property type="protein sequence ID" value="KAK7295504.1"/>
    <property type="molecule type" value="Genomic_DNA"/>
</dbReference>
<keyword evidence="1" id="KW-0732">Signal</keyword>
<evidence type="ECO:0000313" key="2">
    <source>
        <dbReference type="EMBL" id="KAK7295504.1"/>
    </source>
</evidence>
<organism evidence="2 3">
    <name type="scientific">Clitoria ternatea</name>
    <name type="common">Butterfly pea</name>
    <dbReference type="NCBI Taxonomy" id="43366"/>
    <lineage>
        <taxon>Eukaryota</taxon>
        <taxon>Viridiplantae</taxon>
        <taxon>Streptophyta</taxon>
        <taxon>Embryophyta</taxon>
        <taxon>Tracheophyta</taxon>
        <taxon>Spermatophyta</taxon>
        <taxon>Magnoliopsida</taxon>
        <taxon>eudicotyledons</taxon>
        <taxon>Gunneridae</taxon>
        <taxon>Pentapetalae</taxon>
        <taxon>rosids</taxon>
        <taxon>fabids</taxon>
        <taxon>Fabales</taxon>
        <taxon>Fabaceae</taxon>
        <taxon>Papilionoideae</taxon>
        <taxon>50 kb inversion clade</taxon>
        <taxon>NPAAA clade</taxon>
        <taxon>indigoferoid/millettioid clade</taxon>
        <taxon>Phaseoleae</taxon>
        <taxon>Clitoria</taxon>
    </lineage>
</organism>